<organism evidence="1">
    <name type="scientific">mine drainage metagenome</name>
    <dbReference type="NCBI Taxonomy" id="410659"/>
    <lineage>
        <taxon>unclassified sequences</taxon>
        <taxon>metagenomes</taxon>
        <taxon>ecological metagenomes</taxon>
    </lineage>
</organism>
<protein>
    <submittedName>
        <fullName evidence="1">Membrane fusogenic activity</fullName>
    </submittedName>
</protein>
<dbReference type="InterPro" id="IPR007475">
    <property type="entry name" value="UbiK"/>
</dbReference>
<sequence length="84" mass="9486">MQTDNRFFDDMARMAGGALNALTGFKTEMESMIRQQMEHFLSGMNLVSRDEFEAVRAMAAKAREEQEALAARLAALEEQLRGKD</sequence>
<dbReference type="AlphaFoldDB" id="A0A1J5SJ62"/>
<evidence type="ECO:0000313" key="1">
    <source>
        <dbReference type="EMBL" id="OIR07971.1"/>
    </source>
</evidence>
<comment type="caution">
    <text evidence="1">The sequence shown here is derived from an EMBL/GenBank/DDBJ whole genome shotgun (WGS) entry which is preliminary data.</text>
</comment>
<gene>
    <name evidence="1" type="ORF">GALL_98340</name>
</gene>
<accession>A0A1J5SJ62</accession>
<reference evidence="1" key="1">
    <citation type="submission" date="2016-10" db="EMBL/GenBank/DDBJ databases">
        <title>Sequence of Gallionella enrichment culture.</title>
        <authorList>
            <person name="Poehlein A."/>
            <person name="Muehling M."/>
            <person name="Daniel R."/>
        </authorList>
    </citation>
    <scope>NUCLEOTIDE SEQUENCE</scope>
</reference>
<proteinExistence type="predicted"/>
<dbReference type="Pfam" id="PF04380">
    <property type="entry name" value="BMFP"/>
    <property type="match status" value="1"/>
</dbReference>
<name>A0A1J5SJ62_9ZZZZ</name>
<dbReference type="EMBL" id="MLJW01000034">
    <property type="protein sequence ID" value="OIR07971.1"/>
    <property type="molecule type" value="Genomic_DNA"/>
</dbReference>